<dbReference type="InterPro" id="IPR021109">
    <property type="entry name" value="Peptidase_aspartic_dom_sf"/>
</dbReference>
<dbReference type="CDD" id="cd00303">
    <property type="entry name" value="retropepsin_like"/>
    <property type="match status" value="1"/>
</dbReference>
<evidence type="ECO:0000313" key="3">
    <source>
        <dbReference type="Proteomes" id="UP000265515"/>
    </source>
</evidence>
<proteinExistence type="predicted"/>
<accession>A0A388K3K0</accession>
<organism evidence="2 3">
    <name type="scientific">Chara braunii</name>
    <name type="common">Braun's stonewort</name>
    <dbReference type="NCBI Taxonomy" id="69332"/>
    <lineage>
        <taxon>Eukaryota</taxon>
        <taxon>Viridiplantae</taxon>
        <taxon>Streptophyta</taxon>
        <taxon>Charophyceae</taxon>
        <taxon>Charales</taxon>
        <taxon>Characeae</taxon>
        <taxon>Chara</taxon>
    </lineage>
</organism>
<dbReference type="Gramene" id="GBG64617">
    <property type="protein sequence ID" value="GBG64617"/>
    <property type="gene ID" value="CBR_g45672"/>
</dbReference>
<dbReference type="OrthoDB" id="5599163at2759"/>
<dbReference type="SUPFAM" id="SSF50630">
    <property type="entry name" value="Acid proteases"/>
    <property type="match status" value="1"/>
</dbReference>
<dbReference type="EMBL" id="BFEA01000052">
    <property type="protein sequence ID" value="GBG64617.1"/>
    <property type="molecule type" value="Genomic_DNA"/>
</dbReference>
<keyword evidence="3" id="KW-1185">Reference proteome</keyword>
<comment type="caution">
    <text evidence="2">The sequence shown here is derived from an EMBL/GenBank/DDBJ whole genome shotgun (WGS) entry which is preliminary data.</text>
</comment>
<dbReference type="Proteomes" id="UP000265515">
    <property type="component" value="Unassembled WGS sequence"/>
</dbReference>
<name>A0A388K3K0_CHABU</name>
<feature type="region of interest" description="Disordered" evidence="1">
    <location>
        <begin position="230"/>
        <end position="255"/>
    </location>
</feature>
<evidence type="ECO:0000313" key="2">
    <source>
        <dbReference type="EMBL" id="GBG64617.1"/>
    </source>
</evidence>
<dbReference type="AlphaFoldDB" id="A0A388K3K0"/>
<reference evidence="2 3" key="1">
    <citation type="journal article" date="2018" name="Cell">
        <title>The Chara Genome: Secondary Complexity and Implications for Plant Terrestrialization.</title>
        <authorList>
            <person name="Nishiyama T."/>
            <person name="Sakayama H."/>
            <person name="Vries J.D."/>
            <person name="Buschmann H."/>
            <person name="Saint-Marcoux D."/>
            <person name="Ullrich K.K."/>
            <person name="Haas F.B."/>
            <person name="Vanderstraeten L."/>
            <person name="Becker D."/>
            <person name="Lang D."/>
            <person name="Vosolsobe S."/>
            <person name="Rombauts S."/>
            <person name="Wilhelmsson P.K.I."/>
            <person name="Janitza P."/>
            <person name="Kern R."/>
            <person name="Heyl A."/>
            <person name="Rumpler F."/>
            <person name="Villalobos L.I.A.C."/>
            <person name="Clay J.M."/>
            <person name="Skokan R."/>
            <person name="Toyoda A."/>
            <person name="Suzuki Y."/>
            <person name="Kagoshima H."/>
            <person name="Schijlen E."/>
            <person name="Tajeshwar N."/>
            <person name="Catarino B."/>
            <person name="Hetherington A.J."/>
            <person name="Saltykova A."/>
            <person name="Bonnot C."/>
            <person name="Breuninger H."/>
            <person name="Symeonidi A."/>
            <person name="Radhakrishnan G.V."/>
            <person name="Van Nieuwerburgh F."/>
            <person name="Deforce D."/>
            <person name="Chang C."/>
            <person name="Karol K.G."/>
            <person name="Hedrich R."/>
            <person name="Ulvskov P."/>
            <person name="Glockner G."/>
            <person name="Delwiche C.F."/>
            <person name="Petrasek J."/>
            <person name="Van de Peer Y."/>
            <person name="Friml J."/>
            <person name="Beilby M."/>
            <person name="Dolan L."/>
            <person name="Kohara Y."/>
            <person name="Sugano S."/>
            <person name="Fujiyama A."/>
            <person name="Delaux P.-M."/>
            <person name="Quint M."/>
            <person name="TheiBen G."/>
            <person name="Hagemann M."/>
            <person name="Harholt J."/>
            <person name="Dunand C."/>
            <person name="Zachgo S."/>
            <person name="Langdale J."/>
            <person name="Maumus F."/>
            <person name="Straeten D.V.D."/>
            <person name="Gould S.B."/>
            <person name="Rensing S.A."/>
        </authorList>
    </citation>
    <scope>NUCLEOTIDE SEQUENCE [LARGE SCALE GENOMIC DNA]</scope>
    <source>
        <strain evidence="2 3">S276</strain>
    </source>
</reference>
<feature type="compositionally biased region" description="Basic and acidic residues" evidence="1">
    <location>
        <begin position="235"/>
        <end position="253"/>
    </location>
</feature>
<sequence>MAWKKLILVGPMEVNARTAGSNGLTEMCGVIPEINSGYTSGKSGWGILGKEERANALPIPGYRARDGSAVLEAQVSRPALPPQEAVVPAAVANRGFGRRDPGNEQCKYCTMIGHFVQACPRLNHDIERQRCSRSLKGEIRGPRGQRVNWNSPGGMRRAVILLNNLEIAAVEAEPIAEIVWDQPRGRGPQTNFILEGNGQDRVNITTRLAGAEKKLIQDTVMEELTGTSMGQQETEAAKQEKVYGKPREDEPVDKATTTKRKFRYQIPILTSPEIDGTLKVEEAPELQEQDTEEAEAPQGVSNLQSIPGSLRELEKAFADICLSLPDREGGEVMRAPPGTKLNFHALPVGKLKVQIGTHHTDALVDGGAEITLIRRDFATVTGCTVNKEVAGSIREAGGEIPFTGYVTKCVVRTGIRESIWSFERMTVMEEMDHDVILGRPWCANVEMIGMHLHDGTYMVDIEDPVIGRGELLRLLGTGGDPPKGKLATWSPTFEESARKGPFARMEGMRERVEIMIEEAFSKREWIKMGLPVKKRRPEDEFLEVMVAEKKSEVELGASLLKPKEARNETSEVVLGIPDLLQLVKAIRYHKVGVDLAALARFEDGVRKSYCLNEKLVSIQPRVLEAYLFGRRFILRIDPTNVAGALKNYKPINPTVGRWIGFIWQFDYKVERIAGLRNRADGLSRVCITPEGVEDAEPIDAFLEYEGGTLVVDNEMANPAIATCQLLIQTLEKGAPAVVAELREGPVTTVRRKEENDLWGAEVGAREELMAMTVEGGRDAVMTLAEAWAQKECQYLVNLTREEQSTDQKEHEFFLI</sequence>
<gene>
    <name evidence="2" type="ORF">CBR_g45672</name>
</gene>
<evidence type="ECO:0008006" key="4">
    <source>
        <dbReference type="Google" id="ProtNLM"/>
    </source>
</evidence>
<evidence type="ECO:0000256" key="1">
    <source>
        <dbReference type="SAM" id="MobiDB-lite"/>
    </source>
</evidence>
<dbReference type="Gene3D" id="2.40.70.10">
    <property type="entry name" value="Acid Proteases"/>
    <property type="match status" value="1"/>
</dbReference>
<protein>
    <recommendedName>
        <fullName evidence="4">Peptidase A2 domain-containing protein</fullName>
    </recommendedName>
</protein>